<keyword evidence="7" id="KW-1185">Reference proteome</keyword>
<keyword evidence="4 5" id="KW-0472">Membrane</keyword>
<feature type="transmembrane region" description="Helical" evidence="5">
    <location>
        <begin position="71"/>
        <end position="87"/>
    </location>
</feature>
<organism evidence="6 7">
    <name type="scientific">Hymenobacter nitidus</name>
    <dbReference type="NCBI Taxonomy" id="2880929"/>
    <lineage>
        <taxon>Bacteria</taxon>
        <taxon>Pseudomonadati</taxon>
        <taxon>Bacteroidota</taxon>
        <taxon>Cytophagia</taxon>
        <taxon>Cytophagales</taxon>
        <taxon>Hymenobacteraceae</taxon>
        <taxon>Hymenobacter</taxon>
    </lineage>
</organism>
<feature type="transmembrane region" description="Helical" evidence="5">
    <location>
        <begin position="93"/>
        <end position="109"/>
    </location>
</feature>
<evidence type="ECO:0000256" key="4">
    <source>
        <dbReference type="ARBA" id="ARBA00023136"/>
    </source>
</evidence>
<evidence type="ECO:0000256" key="2">
    <source>
        <dbReference type="ARBA" id="ARBA00022692"/>
    </source>
</evidence>
<evidence type="ECO:0000256" key="3">
    <source>
        <dbReference type="ARBA" id="ARBA00022989"/>
    </source>
</evidence>
<feature type="transmembrane region" description="Helical" evidence="5">
    <location>
        <begin position="47"/>
        <end position="64"/>
    </location>
</feature>
<protein>
    <submittedName>
        <fullName evidence="6">DoxX family protein</fullName>
    </submittedName>
</protein>
<evidence type="ECO:0000256" key="5">
    <source>
        <dbReference type="SAM" id="Phobius"/>
    </source>
</evidence>
<comment type="caution">
    <text evidence="6">The sequence shown here is derived from an EMBL/GenBank/DDBJ whole genome shotgun (WGS) entry which is preliminary data.</text>
</comment>
<gene>
    <name evidence="6" type="ORF">LGH70_05525</name>
</gene>
<evidence type="ECO:0000256" key="1">
    <source>
        <dbReference type="ARBA" id="ARBA00004141"/>
    </source>
</evidence>
<dbReference type="Proteomes" id="UP001165297">
    <property type="component" value="Unassembled WGS sequence"/>
</dbReference>
<evidence type="ECO:0000313" key="6">
    <source>
        <dbReference type="EMBL" id="MCB2377031.1"/>
    </source>
</evidence>
<dbReference type="RefSeq" id="WP_226183477.1">
    <property type="nucleotide sequence ID" value="NZ_JAJADQ010000002.1"/>
</dbReference>
<keyword evidence="3 5" id="KW-1133">Transmembrane helix</keyword>
<accession>A0ABS8AAW0</accession>
<dbReference type="Pfam" id="PF13564">
    <property type="entry name" value="DoxX_2"/>
    <property type="match status" value="1"/>
</dbReference>
<reference evidence="6" key="1">
    <citation type="submission" date="2021-10" db="EMBL/GenBank/DDBJ databases">
        <authorList>
            <person name="Dean J.D."/>
            <person name="Kim M.K."/>
            <person name="Newey C.N."/>
            <person name="Stoker T.S."/>
            <person name="Thompson D.W."/>
            <person name="Grose J.H."/>
        </authorList>
    </citation>
    <scope>NUCLEOTIDE SEQUENCE</scope>
    <source>
        <strain evidence="6">BT635</strain>
    </source>
</reference>
<evidence type="ECO:0000313" key="7">
    <source>
        <dbReference type="Proteomes" id="UP001165297"/>
    </source>
</evidence>
<dbReference type="EMBL" id="JAJADQ010000002">
    <property type="protein sequence ID" value="MCB2377031.1"/>
    <property type="molecule type" value="Genomic_DNA"/>
</dbReference>
<keyword evidence="2 5" id="KW-0812">Transmembrane</keyword>
<comment type="subcellular location">
    <subcellularLocation>
        <location evidence="1">Membrane</location>
        <topology evidence="1">Multi-pass membrane protein</topology>
    </subcellularLocation>
</comment>
<name>A0ABS8AAW0_9BACT</name>
<sequence length="126" mass="13245">MTLNKKTVFAGLLTAVPALMILASGIMKLVGGPDIEKVLAEVGVPHLRLALGAMELLFTALFLFPQTMKLGLLLLTSYFAGAIATDLSHGRSPVAPILILTLVWVAAFVRDRSAFLTVSTPAAGAQ</sequence>
<dbReference type="InterPro" id="IPR032808">
    <property type="entry name" value="DoxX"/>
</dbReference>
<proteinExistence type="predicted"/>